<keyword evidence="1" id="KW-1133">Transmembrane helix</keyword>
<keyword evidence="1" id="KW-0812">Transmembrane</keyword>
<feature type="transmembrane region" description="Helical" evidence="1">
    <location>
        <begin position="16"/>
        <end position="37"/>
    </location>
</feature>
<evidence type="ECO:0000313" key="2">
    <source>
        <dbReference type="EMBL" id="SPW23889.1"/>
    </source>
</evidence>
<organism evidence="2 3">
    <name type="scientific">Corynebacterium matruchotii</name>
    <dbReference type="NCBI Taxonomy" id="43768"/>
    <lineage>
        <taxon>Bacteria</taxon>
        <taxon>Bacillati</taxon>
        <taxon>Actinomycetota</taxon>
        <taxon>Actinomycetes</taxon>
        <taxon>Mycobacteriales</taxon>
        <taxon>Corynebacteriaceae</taxon>
        <taxon>Corynebacterium</taxon>
    </lineage>
</organism>
<proteinExistence type="predicted"/>
<protein>
    <submittedName>
        <fullName evidence="2">Uncharacterized protein</fullName>
    </submittedName>
</protein>
<accession>A0A8B4H0G2</accession>
<keyword evidence="1" id="KW-0472">Membrane</keyword>
<name>A0A8B4H0G2_9CORY</name>
<dbReference type="EMBL" id="UARK01000001">
    <property type="protein sequence ID" value="SPW23889.1"/>
    <property type="molecule type" value="Genomic_DNA"/>
</dbReference>
<dbReference type="AlphaFoldDB" id="A0A8B4H0G2"/>
<comment type="caution">
    <text evidence="2">The sequence shown here is derived from an EMBL/GenBank/DDBJ whole genome shotgun (WGS) entry which is preliminary data.</text>
</comment>
<evidence type="ECO:0000256" key="1">
    <source>
        <dbReference type="SAM" id="Phobius"/>
    </source>
</evidence>
<gene>
    <name evidence="2" type="ORF">NCTC10254_00252</name>
</gene>
<reference evidence="2 3" key="1">
    <citation type="submission" date="2018-06" db="EMBL/GenBank/DDBJ databases">
        <authorList>
            <consortium name="Pathogen Informatics"/>
            <person name="Doyle S."/>
        </authorList>
    </citation>
    <scope>NUCLEOTIDE SEQUENCE [LARGE SCALE GENOMIC DNA]</scope>
    <source>
        <strain evidence="2 3">NCTC10254</strain>
    </source>
</reference>
<evidence type="ECO:0000313" key="3">
    <source>
        <dbReference type="Proteomes" id="UP000249886"/>
    </source>
</evidence>
<dbReference type="Proteomes" id="UP000249886">
    <property type="component" value="Unassembled WGS sequence"/>
</dbReference>
<sequence>MKEINCFLEAWAKIAIFYKCYTQVILNFSIFPAIIWLKT</sequence>